<feature type="non-terminal residue" evidence="2">
    <location>
        <position position="1"/>
    </location>
</feature>
<evidence type="ECO:0000313" key="2">
    <source>
        <dbReference type="EMBL" id="CAB0039934.1"/>
    </source>
</evidence>
<reference evidence="2 3" key="1">
    <citation type="submission" date="2020-02" db="EMBL/GenBank/DDBJ databases">
        <authorList>
            <person name="Ferguson B K."/>
        </authorList>
    </citation>
    <scope>NUCLEOTIDE SEQUENCE [LARGE SCALE GENOMIC DNA]</scope>
</reference>
<evidence type="ECO:0000256" key="1">
    <source>
        <dbReference type="SAM" id="MobiDB-lite"/>
    </source>
</evidence>
<dbReference type="Proteomes" id="UP000479190">
    <property type="component" value="Unassembled WGS sequence"/>
</dbReference>
<feature type="compositionally biased region" description="Basic residues" evidence="1">
    <location>
        <begin position="58"/>
        <end position="67"/>
    </location>
</feature>
<accession>A0A6H5IRI6</accession>
<keyword evidence="3" id="KW-1185">Reference proteome</keyword>
<name>A0A6H5IRI6_9HYME</name>
<organism evidence="2 3">
    <name type="scientific">Trichogramma brassicae</name>
    <dbReference type="NCBI Taxonomy" id="86971"/>
    <lineage>
        <taxon>Eukaryota</taxon>
        <taxon>Metazoa</taxon>
        <taxon>Ecdysozoa</taxon>
        <taxon>Arthropoda</taxon>
        <taxon>Hexapoda</taxon>
        <taxon>Insecta</taxon>
        <taxon>Pterygota</taxon>
        <taxon>Neoptera</taxon>
        <taxon>Endopterygota</taxon>
        <taxon>Hymenoptera</taxon>
        <taxon>Apocrita</taxon>
        <taxon>Proctotrupomorpha</taxon>
        <taxon>Chalcidoidea</taxon>
        <taxon>Trichogrammatidae</taxon>
        <taxon>Trichogramma</taxon>
    </lineage>
</organism>
<gene>
    <name evidence="2" type="ORF">TBRA_LOCUS11672</name>
</gene>
<protein>
    <submittedName>
        <fullName evidence="2">Uncharacterized protein</fullName>
    </submittedName>
</protein>
<sequence>GAYTPVRCAVCTYIGYIVNSRVLVECSHEHSYATLLSMVQNSHYVRGSSLTPRETNKSRKRGTHAGRTRAANLSKFCSALEPLYELSDRGLENKKSDGVMKFGGSMRVLHFLKHR</sequence>
<evidence type="ECO:0000313" key="3">
    <source>
        <dbReference type="Proteomes" id="UP000479190"/>
    </source>
</evidence>
<feature type="region of interest" description="Disordered" evidence="1">
    <location>
        <begin position="48"/>
        <end position="67"/>
    </location>
</feature>
<dbReference type="EMBL" id="CADCXV010000983">
    <property type="protein sequence ID" value="CAB0039934.1"/>
    <property type="molecule type" value="Genomic_DNA"/>
</dbReference>
<proteinExistence type="predicted"/>
<dbReference type="AlphaFoldDB" id="A0A6H5IRI6"/>